<evidence type="ECO:0000313" key="18">
    <source>
        <dbReference type="Proteomes" id="UP000053257"/>
    </source>
</evidence>
<feature type="binding site" evidence="12">
    <location>
        <position position="483"/>
    </location>
    <ligand>
        <name>Zn(2+)</name>
        <dbReference type="ChEBI" id="CHEBI:29105"/>
    </ligand>
</feature>
<dbReference type="InterPro" id="IPR042449">
    <property type="entry name" value="Ub-E1_IAD_1"/>
</dbReference>
<evidence type="ECO:0000256" key="4">
    <source>
        <dbReference type="ARBA" id="ARBA00022741"/>
    </source>
</evidence>
<feature type="active site" description="Glycyl thioester intermediate" evidence="10 13">
    <location>
        <position position="178"/>
    </location>
</feature>
<evidence type="ECO:0000256" key="8">
    <source>
        <dbReference type="ARBA" id="ARBA00073512"/>
    </source>
</evidence>
<dbReference type="InterPro" id="IPR035985">
    <property type="entry name" value="Ubiquitin-activating_enz"/>
</dbReference>
<dbReference type="FunFam" id="3.50.50.80:FF:000004">
    <property type="entry name" value="Ubiquitin-activating enzyme E1-like"/>
    <property type="match status" value="1"/>
</dbReference>
<accession>A0A0C3S2A3</accession>
<evidence type="ECO:0000256" key="2">
    <source>
        <dbReference type="ARBA" id="ARBA00005673"/>
    </source>
</evidence>
<feature type="region of interest" description="Disordered" evidence="14">
    <location>
        <begin position="301"/>
        <end position="326"/>
    </location>
</feature>
<dbReference type="Gene3D" id="3.10.290.20">
    <property type="entry name" value="Ubiquitin-like 2 activating enzyme e1b. Chain: B, domain 3"/>
    <property type="match status" value="1"/>
</dbReference>
<feature type="domain" description="THIF-type NAD/FAD binding fold" evidence="15">
    <location>
        <begin position="9"/>
        <end position="482"/>
    </location>
</feature>
<feature type="domain" description="Ubiquitin-activating enzyme SCCH" evidence="16">
    <location>
        <begin position="184"/>
        <end position="419"/>
    </location>
</feature>
<dbReference type="GO" id="GO:0005737">
    <property type="term" value="C:cytoplasm"/>
    <property type="evidence" value="ECO:0007669"/>
    <property type="project" value="TreeGrafter"/>
</dbReference>
<dbReference type="SUPFAM" id="SSF69572">
    <property type="entry name" value="Activating enzymes of the ubiquitin-like proteins"/>
    <property type="match status" value="1"/>
</dbReference>
<feature type="binding site" evidence="11">
    <location>
        <begin position="61"/>
        <end position="64"/>
    </location>
    <ligand>
        <name>ATP</name>
        <dbReference type="ChEBI" id="CHEBI:30616"/>
    </ligand>
</feature>
<keyword evidence="3 9" id="KW-0479">Metal-binding</keyword>
<evidence type="ECO:0000256" key="13">
    <source>
        <dbReference type="PROSITE-ProRule" id="PRU10132"/>
    </source>
</evidence>
<evidence type="ECO:0000259" key="16">
    <source>
        <dbReference type="Pfam" id="PF10585"/>
    </source>
</evidence>
<dbReference type="Gene3D" id="3.50.50.80">
    <property type="entry name" value="Ubiquitin-activating enzyme E1, inactive adenylation domain, subdomain 1"/>
    <property type="match status" value="1"/>
</dbReference>
<dbReference type="InterPro" id="IPR023318">
    <property type="entry name" value="Ub_act_enz_dom_a_sf"/>
</dbReference>
<dbReference type="UniPathway" id="UPA00886"/>
<dbReference type="HOGENOM" id="CLU_013325_7_3_1"/>
<comment type="subunit">
    <text evidence="9">Heterodimer.</text>
</comment>
<dbReference type="Proteomes" id="UP000053257">
    <property type="component" value="Unassembled WGS sequence"/>
</dbReference>
<feature type="compositionally biased region" description="Low complexity" evidence="14">
    <location>
        <begin position="304"/>
        <end position="313"/>
    </location>
</feature>
<dbReference type="Pfam" id="PF10585">
    <property type="entry name" value="UBA_E1_SCCH"/>
    <property type="match status" value="1"/>
</dbReference>
<evidence type="ECO:0000256" key="7">
    <source>
        <dbReference type="ARBA" id="ARBA00022840"/>
    </source>
</evidence>
<feature type="binding site" evidence="12">
    <location>
        <position position="166"/>
    </location>
    <ligand>
        <name>Zn(2+)</name>
        <dbReference type="ChEBI" id="CHEBI:29105"/>
    </ligand>
</feature>
<dbReference type="InterPro" id="IPR000594">
    <property type="entry name" value="ThiF_NAD_FAD-bd"/>
</dbReference>
<keyword evidence="6 9" id="KW-0862">Zinc</keyword>
<name>A0A0C3S2A3_PHLG1</name>
<feature type="binding site" evidence="12">
    <location>
        <position position="163"/>
    </location>
    <ligand>
        <name>Zn(2+)</name>
        <dbReference type="ChEBI" id="CHEBI:29105"/>
    </ligand>
</feature>
<dbReference type="Pfam" id="PF00899">
    <property type="entry name" value="ThiF"/>
    <property type="match status" value="1"/>
</dbReference>
<dbReference type="InterPro" id="IPR033127">
    <property type="entry name" value="UBQ-activ_enz_E1_Cys_AS"/>
</dbReference>
<dbReference type="GO" id="GO:0005524">
    <property type="term" value="F:ATP binding"/>
    <property type="evidence" value="ECO:0007669"/>
    <property type="project" value="UniProtKB-UniRule"/>
</dbReference>
<dbReference type="PANTHER" id="PTHR10953:SF5">
    <property type="entry name" value="SUMO-ACTIVATING ENZYME SUBUNIT 2"/>
    <property type="match status" value="1"/>
</dbReference>
<feature type="binding site" evidence="12">
    <location>
        <position position="480"/>
    </location>
    <ligand>
        <name>Zn(2+)</name>
        <dbReference type="ChEBI" id="CHEBI:29105"/>
    </ligand>
</feature>
<dbReference type="PROSITE" id="PS00865">
    <property type="entry name" value="UBIQUITIN_ACTIVAT_2"/>
    <property type="match status" value="1"/>
</dbReference>
<dbReference type="PROSITE" id="PS51257">
    <property type="entry name" value="PROKAR_LIPOPROTEIN"/>
    <property type="match status" value="1"/>
</dbReference>
<feature type="binding site" evidence="11">
    <location>
        <begin position="29"/>
        <end position="34"/>
    </location>
    <ligand>
        <name>ATP</name>
        <dbReference type="ChEBI" id="CHEBI:30616"/>
    </ligand>
</feature>
<dbReference type="InterPro" id="IPR019572">
    <property type="entry name" value="UBA_E1_SCCH"/>
</dbReference>
<feature type="binding site" evidence="11">
    <location>
        <position position="77"/>
    </location>
    <ligand>
        <name>ATP</name>
        <dbReference type="ChEBI" id="CHEBI:30616"/>
    </ligand>
</feature>
<evidence type="ECO:0000256" key="11">
    <source>
        <dbReference type="PIRSR" id="PIRSR039133-2"/>
    </source>
</evidence>
<dbReference type="GO" id="GO:0016925">
    <property type="term" value="P:protein sumoylation"/>
    <property type="evidence" value="ECO:0007669"/>
    <property type="project" value="UniProtKB-UniRule"/>
</dbReference>
<keyword evidence="7 9" id="KW-0067">ATP-binding</keyword>
<dbReference type="PIRSF" id="PIRSF039133">
    <property type="entry name" value="SUMO_E1B"/>
    <property type="match status" value="1"/>
</dbReference>
<dbReference type="Gene3D" id="1.10.10.520">
    <property type="entry name" value="Ubiquitin activating enzymes (Uba3). Chain: B, domain 2"/>
    <property type="match status" value="1"/>
</dbReference>
<keyword evidence="4 9" id="KW-0547">Nucleotide-binding</keyword>
<gene>
    <name evidence="17" type="ORF">PHLGIDRAFT_102962</name>
</gene>
<comment type="pathway">
    <text evidence="1 9">Protein modification; protein sumoylation.</text>
</comment>
<evidence type="ECO:0000256" key="12">
    <source>
        <dbReference type="PIRSR" id="PIRSR039133-3"/>
    </source>
</evidence>
<dbReference type="OrthoDB" id="10255449at2759"/>
<evidence type="ECO:0000256" key="9">
    <source>
        <dbReference type="PIRNR" id="PIRNR039133"/>
    </source>
</evidence>
<evidence type="ECO:0000256" key="14">
    <source>
        <dbReference type="SAM" id="MobiDB-lite"/>
    </source>
</evidence>
<sequence>MSGRSRYATAILGPELAAKLPEVKVLLVGAGGIGCEVLKNIVLAGFGHITLLDLDTIDLSNLNRQFLFRKKDVKQSKAMVAAKTASAFNPNVHITPIHGNIKEAQFDVSWFKTFDIVLNALDNLDARRHVNKMCMAGNVPLVESGTAGYLGQIQPILKDRTECFDCVPKPTPKTFPVCTIRSTPSQPIHCIVWAKSYLIPQLFGEDEDSGGELDDAEKQGENAQEIATLRKEAQAFKKVRSALRTASGNDEDAAKTAFDKVFFSDITNLLSMEDMWRTRAKPTPLEFDGIKNGTFSLEHKQIGSSSQVNGSSSKQPADGALVNGSTAGGSAATERILKNGSSAASSSKAGLKDQRALTLQDNLELFVESTNRLALRLRNGEDTISFDKDDDDTLDFVTAAANLRAAAYGIPGKSRWEVKEMAGNIIPAIATTNAIISGLVVLHAFHLLRKTYGKLRNVHLQFRPSLPLSTINLSQPNPQCGVCGDTYAEVLCDPSKVTLGQIVDGILGDGVGDDDGTGKREVSVYEEKRVLSDPDWDDNLDRTLESLGVTRGKFLSIVDEEGEYATIQVAIGELPANHPIDGNSLMLPYPLPLPPKTVKPPATPSLKRSAPDDEGDIEMTEPPAKRVRTNGDAPSVAAPVSPSKKRKLDEDGILLLESKDEELDDDAVEVIELD</sequence>
<reference evidence="17 18" key="1">
    <citation type="journal article" date="2014" name="PLoS Genet.">
        <title>Analysis of the Phlebiopsis gigantea genome, transcriptome and secretome provides insight into its pioneer colonization strategies of wood.</title>
        <authorList>
            <person name="Hori C."/>
            <person name="Ishida T."/>
            <person name="Igarashi K."/>
            <person name="Samejima M."/>
            <person name="Suzuki H."/>
            <person name="Master E."/>
            <person name="Ferreira P."/>
            <person name="Ruiz-Duenas F.J."/>
            <person name="Held B."/>
            <person name="Canessa P."/>
            <person name="Larrondo L.F."/>
            <person name="Schmoll M."/>
            <person name="Druzhinina I.S."/>
            <person name="Kubicek C.P."/>
            <person name="Gaskell J.A."/>
            <person name="Kersten P."/>
            <person name="St John F."/>
            <person name="Glasner J."/>
            <person name="Sabat G."/>
            <person name="Splinter BonDurant S."/>
            <person name="Syed K."/>
            <person name="Yadav J."/>
            <person name="Mgbeahuruike A.C."/>
            <person name="Kovalchuk A."/>
            <person name="Asiegbu F.O."/>
            <person name="Lackner G."/>
            <person name="Hoffmeister D."/>
            <person name="Rencoret J."/>
            <person name="Gutierrez A."/>
            <person name="Sun H."/>
            <person name="Lindquist E."/>
            <person name="Barry K."/>
            <person name="Riley R."/>
            <person name="Grigoriev I.V."/>
            <person name="Henrissat B."/>
            <person name="Kues U."/>
            <person name="Berka R.M."/>
            <person name="Martinez A.T."/>
            <person name="Covert S.F."/>
            <person name="Blanchette R.A."/>
            <person name="Cullen D."/>
        </authorList>
    </citation>
    <scope>NUCLEOTIDE SEQUENCE [LARGE SCALE GENOMIC DNA]</scope>
    <source>
        <strain evidence="17 18">11061_1 CR5-6</strain>
    </source>
</reference>
<dbReference type="AlphaFoldDB" id="A0A0C3S2A3"/>
<feature type="region of interest" description="Disordered" evidence="14">
    <location>
        <begin position="595"/>
        <end position="649"/>
    </location>
</feature>
<evidence type="ECO:0000256" key="6">
    <source>
        <dbReference type="ARBA" id="ARBA00022833"/>
    </source>
</evidence>
<evidence type="ECO:0000256" key="1">
    <source>
        <dbReference type="ARBA" id="ARBA00004718"/>
    </source>
</evidence>
<comment type="similarity">
    <text evidence="2 9">Belongs to the ubiquitin-activating E1 family.</text>
</comment>
<dbReference type="STRING" id="745531.A0A0C3S2A3"/>
<organism evidence="17 18">
    <name type="scientific">Phlebiopsis gigantea (strain 11061_1 CR5-6)</name>
    <name type="common">White-rot fungus</name>
    <name type="synonym">Peniophora gigantea</name>
    <dbReference type="NCBI Taxonomy" id="745531"/>
    <lineage>
        <taxon>Eukaryota</taxon>
        <taxon>Fungi</taxon>
        <taxon>Dikarya</taxon>
        <taxon>Basidiomycota</taxon>
        <taxon>Agaricomycotina</taxon>
        <taxon>Agaricomycetes</taxon>
        <taxon>Polyporales</taxon>
        <taxon>Phanerochaetaceae</taxon>
        <taxon>Phlebiopsis</taxon>
    </lineage>
</organism>
<dbReference type="InterPro" id="IPR045886">
    <property type="entry name" value="ThiF/MoeB/HesA"/>
</dbReference>
<evidence type="ECO:0000259" key="15">
    <source>
        <dbReference type="Pfam" id="PF00899"/>
    </source>
</evidence>
<evidence type="ECO:0000313" key="17">
    <source>
        <dbReference type="EMBL" id="KIP09356.1"/>
    </source>
</evidence>
<evidence type="ECO:0000256" key="10">
    <source>
        <dbReference type="PIRSR" id="PIRSR039133-1"/>
    </source>
</evidence>
<evidence type="ECO:0000256" key="5">
    <source>
        <dbReference type="ARBA" id="ARBA00022786"/>
    </source>
</evidence>
<keyword evidence="18" id="KW-1185">Reference proteome</keyword>
<protein>
    <recommendedName>
        <fullName evidence="8 9">Ubiquitin-activating enzyme E1-like</fullName>
    </recommendedName>
</protein>
<dbReference type="EMBL" id="KN840467">
    <property type="protein sequence ID" value="KIP09356.1"/>
    <property type="molecule type" value="Genomic_DNA"/>
</dbReference>
<feature type="binding site" evidence="11">
    <location>
        <begin position="122"/>
        <end position="127"/>
    </location>
    <ligand>
        <name>ATP</name>
        <dbReference type="ChEBI" id="CHEBI:30616"/>
    </ligand>
</feature>
<proteinExistence type="inferred from homology"/>
<evidence type="ECO:0000256" key="3">
    <source>
        <dbReference type="ARBA" id="ARBA00022723"/>
    </source>
</evidence>
<dbReference type="GO" id="GO:0046872">
    <property type="term" value="F:metal ion binding"/>
    <property type="evidence" value="ECO:0007669"/>
    <property type="project" value="UniProtKB-KW"/>
</dbReference>
<feature type="binding site" evidence="11">
    <location>
        <position position="53"/>
    </location>
    <ligand>
        <name>ATP</name>
        <dbReference type="ChEBI" id="CHEBI:30616"/>
    </ligand>
</feature>
<dbReference type="GO" id="GO:0031510">
    <property type="term" value="C:SUMO activating enzyme complex"/>
    <property type="evidence" value="ECO:0007669"/>
    <property type="project" value="UniProtKB-UniRule"/>
</dbReference>
<dbReference type="GO" id="GO:0019948">
    <property type="term" value="F:SUMO activating enzyme activity"/>
    <property type="evidence" value="ECO:0007669"/>
    <property type="project" value="UniProtKB-UniRule"/>
</dbReference>
<keyword evidence="5 9" id="KW-0833">Ubl conjugation pathway</keyword>
<dbReference type="InterPro" id="IPR030661">
    <property type="entry name" value="Uba2"/>
</dbReference>
<dbReference type="PANTHER" id="PTHR10953">
    <property type="entry name" value="UBIQUITIN-ACTIVATING ENZYME E1"/>
    <property type="match status" value="1"/>
</dbReference>